<dbReference type="AlphaFoldDB" id="A0A918BFA6"/>
<protein>
    <submittedName>
        <fullName evidence="1">Uncharacterized protein</fullName>
    </submittedName>
</protein>
<keyword evidence="2" id="KW-1185">Reference proteome</keyword>
<accession>A0A918BFA6</accession>
<name>A0A918BFA6_9ACTN</name>
<dbReference type="EMBL" id="BMTU01000001">
    <property type="protein sequence ID" value="GGQ63914.1"/>
    <property type="molecule type" value="Genomic_DNA"/>
</dbReference>
<proteinExistence type="predicted"/>
<dbReference type="Proteomes" id="UP000656732">
    <property type="component" value="Unassembled WGS sequence"/>
</dbReference>
<reference evidence="1" key="2">
    <citation type="submission" date="2020-09" db="EMBL/GenBank/DDBJ databases">
        <authorList>
            <person name="Sun Q."/>
            <person name="Ohkuma M."/>
        </authorList>
    </citation>
    <scope>NUCLEOTIDE SEQUENCE</scope>
    <source>
        <strain evidence="1">JCM 4403</strain>
    </source>
</reference>
<organism evidence="1 2">
    <name type="scientific">Streptomyces pilosus</name>
    <dbReference type="NCBI Taxonomy" id="28893"/>
    <lineage>
        <taxon>Bacteria</taxon>
        <taxon>Bacillati</taxon>
        <taxon>Actinomycetota</taxon>
        <taxon>Actinomycetes</taxon>
        <taxon>Kitasatosporales</taxon>
        <taxon>Streptomycetaceae</taxon>
        <taxon>Streptomyces</taxon>
    </lineage>
</organism>
<evidence type="ECO:0000313" key="2">
    <source>
        <dbReference type="Proteomes" id="UP000656732"/>
    </source>
</evidence>
<gene>
    <name evidence="1" type="ORF">GCM10010280_07730</name>
</gene>
<sequence length="219" mass="23705">MDAEWKALYPDVAAAGSLGRAMAETAGRRGCDVGPIGPVSAPVRVETDRGVVSVGLAAEERLFLIGVHTPGFTWVTGSTDDLGLVVEAVAAWRDGLPLDDFEAKYPFMELDEFARPLAAGDPAPLQWSRLLSSDFHADQRTLLTRLHEDERLRLLFPTVTHGVVRLRVDPLDGGSRQFLVREVAPDRYQVDTVGGIKGAGATVPTADLVAHLRNLQGER</sequence>
<dbReference type="RefSeq" id="WP_351804765.1">
    <property type="nucleotide sequence ID" value="NZ_JBEPCM010000005.1"/>
</dbReference>
<evidence type="ECO:0000313" key="1">
    <source>
        <dbReference type="EMBL" id="GGQ63914.1"/>
    </source>
</evidence>
<reference evidence="1" key="1">
    <citation type="journal article" date="2014" name="Int. J. Syst. Evol. Microbiol.">
        <title>Complete genome sequence of Corynebacterium casei LMG S-19264T (=DSM 44701T), isolated from a smear-ripened cheese.</title>
        <authorList>
            <consortium name="US DOE Joint Genome Institute (JGI-PGF)"/>
            <person name="Walter F."/>
            <person name="Albersmeier A."/>
            <person name="Kalinowski J."/>
            <person name="Ruckert C."/>
        </authorList>
    </citation>
    <scope>NUCLEOTIDE SEQUENCE</scope>
    <source>
        <strain evidence="1">JCM 4403</strain>
    </source>
</reference>
<comment type="caution">
    <text evidence="1">The sequence shown here is derived from an EMBL/GenBank/DDBJ whole genome shotgun (WGS) entry which is preliminary data.</text>
</comment>